<feature type="transmembrane region" description="Helical" evidence="1">
    <location>
        <begin position="77"/>
        <end position="95"/>
    </location>
</feature>
<feature type="transmembrane region" description="Helical" evidence="1">
    <location>
        <begin position="206"/>
        <end position="228"/>
    </location>
</feature>
<dbReference type="InterPro" id="IPR052529">
    <property type="entry name" value="Bact_Transport_Assoc"/>
</dbReference>
<protein>
    <submittedName>
        <fullName evidence="3">DUF418 domain-containing protein</fullName>
    </submittedName>
</protein>
<feature type="domain" description="DUF418" evidence="2">
    <location>
        <begin position="223"/>
        <end position="384"/>
    </location>
</feature>
<feature type="transmembrane region" description="Helical" evidence="1">
    <location>
        <begin position="266"/>
        <end position="294"/>
    </location>
</feature>
<dbReference type="OrthoDB" id="9807744at2"/>
<dbReference type="PANTHER" id="PTHR30590:SF2">
    <property type="entry name" value="INNER MEMBRANE PROTEIN"/>
    <property type="match status" value="1"/>
</dbReference>
<dbReference type="EMBL" id="VHJK01000001">
    <property type="protein sequence ID" value="TRD12665.1"/>
    <property type="molecule type" value="Genomic_DNA"/>
</dbReference>
<evidence type="ECO:0000313" key="3">
    <source>
        <dbReference type="EMBL" id="TRD12665.1"/>
    </source>
</evidence>
<evidence type="ECO:0000256" key="1">
    <source>
        <dbReference type="SAM" id="Phobius"/>
    </source>
</evidence>
<feature type="transmembrane region" description="Helical" evidence="1">
    <location>
        <begin position="47"/>
        <end position="65"/>
    </location>
</feature>
<feature type="transmembrane region" description="Helical" evidence="1">
    <location>
        <begin position="240"/>
        <end position="260"/>
    </location>
</feature>
<evidence type="ECO:0000259" key="2">
    <source>
        <dbReference type="Pfam" id="PF04235"/>
    </source>
</evidence>
<evidence type="ECO:0000313" key="4">
    <source>
        <dbReference type="Proteomes" id="UP000316343"/>
    </source>
</evidence>
<feature type="transmembrane region" description="Helical" evidence="1">
    <location>
        <begin position="315"/>
        <end position="338"/>
    </location>
</feature>
<dbReference type="PANTHER" id="PTHR30590">
    <property type="entry name" value="INNER MEMBRANE PROTEIN"/>
    <property type="match status" value="1"/>
</dbReference>
<comment type="caution">
    <text evidence="3">The sequence shown here is derived from an EMBL/GenBank/DDBJ whole genome shotgun (WGS) entry which is preliminary data.</text>
</comment>
<feature type="transmembrane region" description="Helical" evidence="1">
    <location>
        <begin position="344"/>
        <end position="360"/>
    </location>
</feature>
<feature type="transmembrane region" description="Helical" evidence="1">
    <location>
        <begin position="125"/>
        <end position="146"/>
    </location>
</feature>
<organism evidence="3 4">
    <name type="scientific">Erythrobacter insulae</name>
    <dbReference type="NCBI Taxonomy" id="2584124"/>
    <lineage>
        <taxon>Bacteria</taxon>
        <taxon>Pseudomonadati</taxon>
        <taxon>Pseudomonadota</taxon>
        <taxon>Alphaproteobacteria</taxon>
        <taxon>Sphingomonadales</taxon>
        <taxon>Erythrobacteraceae</taxon>
        <taxon>Erythrobacter/Porphyrobacter group</taxon>
        <taxon>Erythrobacter</taxon>
    </lineage>
</organism>
<reference evidence="3 4" key="1">
    <citation type="submission" date="2019-06" db="EMBL/GenBank/DDBJ databases">
        <title>Erythrobacter insulae sp. nov., isolated from a tidal flat.</title>
        <authorList>
            <person name="Yoon J.-H."/>
        </authorList>
    </citation>
    <scope>NUCLEOTIDE SEQUENCE [LARGE SCALE GENOMIC DNA]</scope>
    <source>
        <strain evidence="3 4">JBTF-M21</strain>
    </source>
</reference>
<keyword evidence="1" id="KW-0472">Membrane</keyword>
<feature type="transmembrane region" description="Helical" evidence="1">
    <location>
        <begin position="101"/>
        <end position="118"/>
    </location>
</feature>
<proteinExistence type="predicted"/>
<dbReference type="AlphaFoldDB" id="A0A547PEU3"/>
<keyword evidence="1" id="KW-0812">Transmembrane</keyword>
<dbReference type="InterPro" id="IPR007349">
    <property type="entry name" value="DUF418"/>
</dbReference>
<keyword evidence="1" id="KW-1133">Transmembrane helix</keyword>
<name>A0A547PEU3_9SPHN</name>
<dbReference type="Proteomes" id="UP000316343">
    <property type="component" value="Unassembled WGS sequence"/>
</dbReference>
<keyword evidence="4" id="KW-1185">Reference proteome</keyword>
<dbReference type="Pfam" id="PF04235">
    <property type="entry name" value="DUF418"/>
    <property type="match status" value="1"/>
</dbReference>
<gene>
    <name evidence="3" type="ORF">FGU71_02385</name>
</gene>
<sequence length="390" mass="44141">MGILAANIVAFGQPFAAYMYPAAFLTEHGETSDWLLIAQFVLIDNKMRGLFTLLFGAGLYLFMERTWSRGGTRWRQMWRLFVLLIFGLIHFFFIWYGDILLYYALLGFLIVPCLKWTAKTQLVTGLLGYLVGAILYAAMLTLPYLAAETSMGESGPFTEMRQGTLDAVQVALKDGEVETALIKSGDFAGQIGHRFSEHWADPLGNVMLFSLETLPLMMLGVALYRFGFFSGGFASRKMRMWGWIGVSIGSAWFLALGIWLKSVGFSYYAMLAAFVGWSAIPQLMMVVGLAALMVEYSPGWTGWFAERVRAAGRAAFTNYLGTSIVMLFVFQAWGLGLFGQLNRPQLYIVTLLAWGLMLLWSKPWLDRYRYGPLEWLWRCMTYGKIFPLKR</sequence>
<accession>A0A547PEU3</accession>